<dbReference type="PANTHER" id="PTHR21207">
    <property type="entry name" value="PARKIN COREGULATED GENE PROTEIN PARK2 COREGULATED"/>
    <property type="match status" value="1"/>
</dbReference>
<feature type="region of interest" description="Disordered" evidence="1">
    <location>
        <begin position="1"/>
        <end position="79"/>
    </location>
</feature>
<sequence length="274" mass="29144">MANIPHSDPFQLPRTSSSRAPLAPQSAARAHNASRTQSSSSLTATKASVAGRGRGGGAAPPAAPPKAETAAERRAKAWSEMPSKRINSIKCADPFASSAKQYKTKFAGVFHSGGVPARLHHGAVNVRLCWSKDPSTLDYDPLLVTSAEGLLETVHPYAYASRACFGELLAADGAREKTLPLVSRIVPSIRAALVSSDRSVFEGGVEAVRQLSEVVGEALNEHIHVLVVQMNRRSGDKELAPKILQAMQTFEEGGGQPAYKVIKSKVPTYCSIHV</sequence>
<evidence type="ECO:0000256" key="1">
    <source>
        <dbReference type="SAM" id="MobiDB-lite"/>
    </source>
</evidence>
<dbReference type="InterPro" id="IPR019399">
    <property type="entry name" value="Parkin_co-regulated_protein"/>
</dbReference>
<dbReference type="PANTHER" id="PTHR21207:SF1">
    <property type="entry name" value="PACRG-LIKE PROTEIN"/>
    <property type="match status" value="1"/>
</dbReference>
<accession>A0A6T8I6F1</accession>
<proteinExistence type="predicted"/>
<evidence type="ECO:0008006" key="3">
    <source>
        <dbReference type="Google" id="ProtNLM"/>
    </source>
</evidence>
<name>A0A6T8I6F1_HEMAN</name>
<feature type="compositionally biased region" description="Polar residues" evidence="1">
    <location>
        <begin position="33"/>
        <end position="46"/>
    </location>
</feature>
<reference evidence="2" key="1">
    <citation type="submission" date="2021-01" db="EMBL/GenBank/DDBJ databases">
        <authorList>
            <person name="Corre E."/>
            <person name="Pelletier E."/>
            <person name="Niang G."/>
            <person name="Scheremetjew M."/>
            <person name="Finn R."/>
            <person name="Kale V."/>
            <person name="Holt S."/>
            <person name="Cochrane G."/>
            <person name="Meng A."/>
            <person name="Brown T."/>
            <person name="Cohen L."/>
        </authorList>
    </citation>
    <scope>NUCLEOTIDE SEQUENCE</scope>
    <source>
        <strain evidence="2">CCMP441</strain>
    </source>
</reference>
<dbReference type="AlphaFoldDB" id="A0A6T8I6F1"/>
<evidence type="ECO:0000313" key="2">
    <source>
        <dbReference type="EMBL" id="CAD8737982.1"/>
    </source>
</evidence>
<protein>
    <recommendedName>
        <fullName evidence="3">PACRG-like protein</fullName>
    </recommendedName>
</protein>
<organism evidence="2">
    <name type="scientific">Hemiselmis andersenii</name>
    <name type="common">Cryptophyte alga</name>
    <dbReference type="NCBI Taxonomy" id="464988"/>
    <lineage>
        <taxon>Eukaryota</taxon>
        <taxon>Cryptophyceae</taxon>
        <taxon>Cryptomonadales</taxon>
        <taxon>Hemiselmidaceae</taxon>
        <taxon>Hemiselmis</taxon>
    </lineage>
</organism>
<dbReference type="Pfam" id="PF10274">
    <property type="entry name" value="ParcG"/>
    <property type="match status" value="1"/>
</dbReference>
<gene>
    <name evidence="2" type="ORF">HAND1043_LOCUS4474</name>
</gene>
<dbReference type="EMBL" id="HBFK01007481">
    <property type="protein sequence ID" value="CAD8737982.1"/>
    <property type="molecule type" value="Transcribed_RNA"/>
</dbReference>